<comment type="caution">
    <text evidence="7">The sequence shown here is derived from an EMBL/GenBank/DDBJ whole genome shotgun (WGS) entry which is preliminary data.</text>
</comment>
<dbReference type="PROSITE" id="PS00523">
    <property type="entry name" value="SULFATASE_1"/>
    <property type="match status" value="1"/>
</dbReference>
<evidence type="ECO:0000256" key="3">
    <source>
        <dbReference type="ARBA" id="ARBA00022801"/>
    </source>
</evidence>
<dbReference type="InterPro" id="IPR024607">
    <property type="entry name" value="Sulfatase_CS"/>
</dbReference>
<dbReference type="InterPro" id="IPR017850">
    <property type="entry name" value="Alkaline_phosphatase_core_sf"/>
</dbReference>
<dbReference type="Proteomes" id="UP001597389">
    <property type="component" value="Unassembled WGS sequence"/>
</dbReference>
<feature type="domain" description="Sulfatase N-terminal" evidence="6">
    <location>
        <begin position="26"/>
        <end position="327"/>
    </location>
</feature>
<name>A0ABW4Z6X5_9BACT</name>
<dbReference type="PANTHER" id="PTHR42693:SF53">
    <property type="entry name" value="ENDO-4-O-SULFATASE"/>
    <property type="match status" value="1"/>
</dbReference>
<feature type="chain" id="PRO_5047502443" evidence="5">
    <location>
        <begin position="22"/>
        <end position="478"/>
    </location>
</feature>
<keyword evidence="8" id="KW-1185">Reference proteome</keyword>
<feature type="signal peptide" evidence="5">
    <location>
        <begin position="1"/>
        <end position="21"/>
    </location>
</feature>
<dbReference type="EMBL" id="JBHUJB010000011">
    <property type="protein sequence ID" value="MFD2157723.1"/>
    <property type="molecule type" value="Genomic_DNA"/>
</dbReference>
<keyword evidence="3" id="KW-0378">Hydrolase</keyword>
<protein>
    <submittedName>
        <fullName evidence="7">Sulfatase-like hydrolase/transferase</fullName>
    </submittedName>
</protein>
<dbReference type="PANTHER" id="PTHR42693">
    <property type="entry name" value="ARYLSULFATASE FAMILY MEMBER"/>
    <property type="match status" value="1"/>
</dbReference>
<evidence type="ECO:0000256" key="1">
    <source>
        <dbReference type="ARBA" id="ARBA00008779"/>
    </source>
</evidence>
<evidence type="ECO:0000256" key="2">
    <source>
        <dbReference type="ARBA" id="ARBA00022723"/>
    </source>
</evidence>
<evidence type="ECO:0000256" key="5">
    <source>
        <dbReference type="SAM" id="SignalP"/>
    </source>
</evidence>
<evidence type="ECO:0000259" key="6">
    <source>
        <dbReference type="Pfam" id="PF00884"/>
    </source>
</evidence>
<comment type="similarity">
    <text evidence="1">Belongs to the sulfatase family.</text>
</comment>
<dbReference type="Gene3D" id="3.30.1120.10">
    <property type="match status" value="1"/>
</dbReference>
<keyword evidence="2" id="KW-0479">Metal-binding</keyword>
<dbReference type="Gene3D" id="3.40.720.10">
    <property type="entry name" value="Alkaline Phosphatase, subunit A"/>
    <property type="match status" value="1"/>
</dbReference>
<proteinExistence type="inferred from homology"/>
<evidence type="ECO:0000313" key="8">
    <source>
        <dbReference type="Proteomes" id="UP001597389"/>
    </source>
</evidence>
<dbReference type="RefSeq" id="WP_377089202.1">
    <property type="nucleotide sequence ID" value="NZ_JBHSJL010000014.1"/>
</dbReference>
<reference evidence="8" key="1">
    <citation type="journal article" date="2019" name="Int. J. Syst. Evol. Microbiol.">
        <title>The Global Catalogue of Microorganisms (GCM) 10K type strain sequencing project: providing services to taxonomists for standard genome sequencing and annotation.</title>
        <authorList>
            <consortium name="The Broad Institute Genomics Platform"/>
            <consortium name="The Broad Institute Genome Sequencing Center for Infectious Disease"/>
            <person name="Wu L."/>
            <person name="Ma J."/>
        </authorList>
    </citation>
    <scope>NUCLEOTIDE SEQUENCE [LARGE SCALE GENOMIC DNA]</scope>
    <source>
        <strain evidence="8">CCUG 57942</strain>
    </source>
</reference>
<organism evidence="7 8">
    <name type="scientific">Rubritalea tangerina</name>
    <dbReference type="NCBI Taxonomy" id="430798"/>
    <lineage>
        <taxon>Bacteria</taxon>
        <taxon>Pseudomonadati</taxon>
        <taxon>Verrucomicrobiota</taxon>
        <taxon>Verrucomicrobiia</taxon>
        <taxon>Verrucomicrobiales</taxon>
        <taxon>Rubritaleaceae</taxon>
        <taxon>Rubritalea</taxon>
    </lineage>
</organism>
<dbReference type="SUPFAM" id="SSF53649">
    <property type="entry name" value="Alkaline phosphatase-like"/>
    <property type="match status" value="1"/>
</dbReference>
<sequence length="478" mass="53307">MKLITATMCSIAAATALTAQAEDQRPNIILVMADDQGYGDCGYTDHPFVKTPELDAMAKQSVVLDQFYAAAPVCSPTRASVMTGRHPMRTNVPNHGHYMRPNETTIAEALQASGYVTGHFGKWHIGSVQPESPTSPGQVGFDEWLTGLNFFDQDPYFAKKGGYIQLKGQGSVLTMDATIDFLEKHKAGDKPMFAVTWFPAPHDPHEEVPVDFPGADTLYNDIESMHGIKQHFRGYFLEITLLDQQVGRLRKALRDMNIADNTIVWYCSDNGGLVKESSGGRAKKGSIYEGGLRVPSLIEWPGTLKPQTISTPSNTSDIYPTILKIANATVTNQPPLDGVDLAPIIAGSQKERPAMGFWHGYTGGQPTWSDRIIKALMEAKQAGKPTPFPERLKKNIEQFPKRDRSNFNGHAAWTKWPWKLHRIVRGGKEKVELYNLSKDPMEQNDLSQKDPKQTQLLLKELESWQNSVFDSWEGKDYQ</sequence>
<keyword evidence="4" id="KW-0106">Calcium</keyword>
<gene>
    <name evidence="7" type="ORF">ACFSW8_02300</name>
</gene>
<dbReference type="InterPro" id="IPR050738">
    <property type="entry name" value="Sulfatase"/>
</dbReference>
<keyword evidence="5" id="KW-0732">Signal</keyword>
<accession>A0ABW4Z6X5</accession>
<evidence type="ECO:0000313" key="7">
    <source>
        <dbReference type="EMBL" id="MFD2157723.1"/>
    </source>
</evidence>
<dbReference type="Pfam" id="PF00884">
    <property type="entry name" value="Sulfatase"/>
    <property type="match status" value="1"/>
</dbReference>
<dbReference type="InterPro" id="IPR000917">
    <property type="entry name" value="Sulfatase_N"/>
</dbReference>
<evidence type="ECO:0000256" key="4">
    <source>
        <dbReference type="ARBA" id="ARBA00022837"/>
    </source>
</evidence>